<keyword evidence="3 5" id="KW-0436">Ligase</keyword>
<evidence type="ECO:0000256" key="3">
    <source>
        <dbReference type="PIRNR" id="PIRNR005751"/>
    </source>
</evidence>
<keyword evidence="5" id="KW-0456">Lyase</keyword>
<dbReference type="NCBIfam" id="TIGR00125">
    <property type="entry name" value="cyt_tran_rel"/>
    <property type="match status" value="1"/>
</dbReference>
<dbReference type="EMBL" id="CP030280">
    <property type="protein sequence ID" value="AWY98635.1"/>
    <property type="molecule type" value="Genomic_DNA"/>
</dbReference>
<dbReference type="InterPro" id="IPR016181">
    <property type="entry name" value="Acyl_CoA_acyltransferase"/>
</dbReference>
<evidence type="ECO:0000313" key="6">
    <source>
        <dbReference type="Proteomes" id="UP000250003"/>
    </source>
</evidence>
<reference evidence="6" key="1">
    <citation type="submission" date="2018-06" db="EMBL/GenBank/DDBJ databases">
        <title>Description of Blautia argi sp. nov., a new anaerobic isolated from dog feces.</title>
        <authorList>
            <person name="Chang Y.-H."/>
            <person name="Paek J."/>
            <person name="Shin Y."/>
        </authorList>
    </citation>
    <scope>NUCLEOTIDE SEQUENCE [LARGE SCALE GENOMIC DNA]</scope>
    <source>
        <strain evidence="6">KCTC 15426</strain>
    </source>
</reference>
<protein>
    <recommendedName>
        <fullName evidence="3">[Citrate [pro-3S]-lyase] ligase</fullName>
        <ecNumber evidence="3">6.2.1.22</ecNumber>
    </recommendedName>
</protein>
<dbReference type="GO" id="GO:0008771">
    <property type="term" value="F:[citrate (pro-3S)-lyase] ligase activity"/>
    <property type="evidence" value="ECO:0007669"/>
    <property type="project" value="UniProtKB-EC"/>
</dbReference>
<evidence type="ECO:0000256" key="2">
    <source>
        <dbReference type="ARBA" id="ARBA00022840"/>
    </source>
</evidence>
<dbReference type="RefSeq" id="WP_111920121.1">
    <property type="nucleotide sequence ID" value="NZ_CAUWHR010000009.1"/>
</dbReference>
<evidence type="ECO:0000256" key="1">
    <source>
        <dbReference type="ARBA" id="ARBA00022741"/>
    </source>
</evidence>
<dbReference type="SMART" id="SM00764">
    <property type="entry name" value="Citrate_ly_lig"/>
    <property type="match status" value="1"/>
</dbReference>
<dbReference type="Pfam" id="PF08218">
    <property type="entry name" value="Citrate_ly_lig"/>
    <property type="match status" value="1"/>
</dbReference>
<name>A0A2Z4UC31_9FIRM</name>
<dbReference type="OrthoDB" id="9779753at2"/>
<dbReference type="GO" id="GO:0016829">
    <property type="term" value="F:lyase activity"/>
    <property type="evidence" value="ECO:0007669"/>
    <property type="project" value="UniProtKB-KW"/>
</dbReference>
<dbReference type="PIRSF" id="PIRSF005751">
    <property type="entry name" value="Acet_citr_lig"/>
    <property type="match status" value="1"/>
</dbReference>
<dbReference type="GO" id="GO:0016747">
    <property type="term" value="F:acyltransferase activity, transferring groups other than amino-acyl groups"/>
    <property type="evidence" value="ECO:0007669"/>
    <property type="project" value="InterPro"/>
</dbReference>
<dbReference type="InterPro" id="IPR005216">
    <property type="entry name" value="Citrate_lyase_ligase"/>
</dbReference>
<sequence>MDSQQFYLEEGFPFQGRRLEKLKAFLTQTDLSYDSQIEYTALFKTQDGQIAGCGSRHKNTLKCIAINPAFQGKGCLSLIMTQLLKNAASEGISHLFLFTKPLYLQMFSDMGFYSIMQTEDMLLMENRKDGIREYLRQEAALTPAYKGKKIGAIVMNANPFTNGHRYLVETAASFCDLLHVFVLSADSSEFPSDLRLELVKKGCADFANVQIHGSSDYLISAATFPDYFLKDKATVSDKTALLDLMIFGVYFKETFGITQRFVGEEPFSQITNAYNQQMKKVLPSFGIKVTEIPRCKYQDTVISATLVRKKFLTGDENDLKELQNFVPETTYAFLISPQGTALKKQLSAQRGGIL</sequence>
<evidence type="ECO:0000313" key="5">
    <source>
        <dbReference type="EMBL" id="AWY98635.1"/>
    </source>
</evidence>
<dbReference type="AlphaFoldDB" id="A0A2Z4UC31"/>
<dbReference type="InterPro" id="IPR004821">
    <property type="entry name" value="Cyt_trans-like"/>
</dbReference>
<dbReference type="Proteomes" id="UP000250003">
    <property type="component" value="Chromosome"/>
</dbReference>
<evidence type="ECO:0000259" key="4">
    <source>
        <dbReference type="PROSITE" id="PS51186"/>
    </source>
</evidence>
<dbReference type="SUPFAM" id="SSF55729">
    <property type="entry name" value="Acyl-CoA N-acyltransferases (Nat)"/>
    <property type="match status" value="1"/>
</dbReference>
<dbReference type="PROSITE" id="PS51186">
    <property type="entry name" value="GNAT"/>
    <property type="match status" value="1"/>
</dbReference>
<dbReference type="GO" id="GO:0005524">
    <property type="term" value="F:ATP binding"/>
    <property type="evidence" value="ECO:0007669"/>
    <property type="project" value="UniProtKB-UniRule"/>
</dbReference>
<dbReference type="NCBIfam" id="TIGR00124">
    <property type="entry name" value="cit_ly_ligase"/>
    <property type="match status" value="1"/>
</dbReference>
<keyword evidence="2 3" id="KW-0067">ATP-binding</keyword>
<dbReference type="InterPro" id="IPR000182">
    <property type="entry name" value="GNAT_dom"/>
</dbReference>
<keyword evidence="6" id="KW-1185">Reference proteome</keyword>
<dbReference type="PANTHER" id="PTHR40599">
    <property type="entry name" value="[CITRATE [PRO-3S]-LYASE] LIGASE"/>
    <property type="match status" value="1"/>
</dbReference>
<dbReference type="Gene3D" id="3.40.50.620">
    <property type="entry name" value="HUPs"/>
    <property type="match status" value="1"/>
</dbReference>
<dbReference type="EC" id="6.2.1.22" evidence="3"/>
<dbReference type="PANTHER" id="PTHR40599:SF1">
    <property type="entry name" value="[CITRATE [PRO-3S]-LYASE] LIGASE"/>
    <property type="match status" value="1"/>
</dbReference>
<gene>
    <name evidence="5" type="primary">citC</name>
    <name evidence="5" type="ORF">DQQ01_11250</name>
</gene>
<feature type="domain" description="N-acetyltransferase" evidence="4">
    <location>
        <begin position="1"/>
        <end position="129"/>
    </location>
</feature>
<comment type="function">
    <text evidence="3">Acetylation of prosthetic group (2-(5''-phosphoribosyl)-3'-dephosphocoenzyme-A) of the gamma subunit of citrate lyase.</text>
</comment>
<accession>A0A2Z4UC31</accession>
<comment type="catalytic activity">
    <reaction evidence="3">
        <text>holo-[citrate lyase ACP] + acetate + ATP = acetyl-[citrate lyase ACP] + AMP + diphosphate</text>
        <dbReference type="Rhea" id="RHEA:23788"/>
        <dbReference type="Rhea" id="RHEA-COMP:10158"/>
        <dbReference type="Rhea" id="RHEA-COMP:13710"/>
        <dbReference type="ChEBI" id="CHEBI:30089"/>
        <dbReference type="ChEBI" id="CHEBI:30616"/>
        <dbReference type="ChEBI" id="CHEBI:33019"/>
        <dbReference type="ChEBI" id="CHEBI:82683"/>
        <dbReference type="ChEBI" id="CHEBI:137976"/>
        <dbReference type="ChEBI" id="CHEBI:456215"/>
        <dbReference type="EC" id="6.2.1.22"/>
    </reaction>
</comment>
<dbReference type="KEGG" id="blau:DQQ01_11250"/>
<proteinExistence type="predicted"/>
<dbReference type="SUPFAM" id="SSF52374">
    <property type="entry name" value="Nucleotidylyl transferase"/>
    <property type="match status" value="1"/>
</dbReference>
<organism evidence="5 6">
    <name type="scientific">Blautia argi</name>
    <dbReference type="NCBI Taxonomy" id="1912897"/>
    <lineage>
        <taxon>Bacteria</taxon>
        <taxon>Bacillati</taxon>
        <taxon>Bacillota</taxon>
        <taxon>Clostridia</taxon>
        <taxon>Lachnospirales</taxon>
        <taxon>Lachnospiraceae</taxon>
        <taxon>Blautia</taxon>
    </lineage>
</organism>
<dbReference type="InterPro" id="IPR014729">
    <property type="entry name" value="Rossmann-like_a/b/a_fold"/>
</dbReference>
<keyword evidence="1 3" id="KW-0547">Nucleotide-binding</keyword>
<dbReference type="Gene3D" id="3.40.630.30">
    <property type="match status" value="1"/>
</dbReference>
<dbReference type="InterPro" id="IPR013166">
    <property type="entry name" value="Citrate_lyase_ligase_C"/>
</dbReference>